<feature type="compositionally biased region" description="Polar residues" evidence="1">
    <location>
        <begin position="78"/>
        <end position="102"/>
    </location>
</feature>
<sequence length="159" mass="17529">NNSQHQAGGSGGGAGGGFMPNNNNNFNQQHDRQGFGNRSSIPQQQQPNPFQNPQQQQRPQPLLQNPPSNQQQFPSQQTAIQNPNAGLSLQAQNPLATNPAGVQQQNSLDSWFALYAAALNPQAAQQQQQQQQPQQQIQPQQDANSITQQWTQWLKTAQM</sequence>
<name>A0A820NH84_9BILA</name>
<feature type="non-terminal residue" evidence="2">
    <location>
        <position position="159"/>
    </location>
</feature>
<evidence type="ECO:0000256" key="1">
    <source>
        <dbReference type="SAM" id="MobiDB-lite"/>
    </source>
</evidence>
<organism evidence="2 3">
    <name type="scientific">Adineta steineri</name>
    <dbReference type="NCBI Taxonomy" id="433720"/>
    <lineage>
        <taxon>Eukaryota</taxon>
        <taxon>Metazoa</taxon>
        <taxon>Spiralia</taxon>
        <taxon>Gnathifera</taxon>
        <taxon>Rotifera</taxon>
        <taxon>Eurotatoria</taxon>
        <taxon>Bdelloidea</taxon>
        <taxon>Adinetida</taxon>
        <taxon>Adinetidae</taxon>
        <taxon>Adineta</taxon>
    </lineage>
</organism>
<evidence type="ECO:0000313" key="3">
    <source>
        <dbReference type="Proteomes" id="UP000663881"/>
    </source>
</evidence>
<comment type="caution">
    <text evidence="2">The sequence shown here is derived from an EMBL/GenBank/DDBJ whole genome shotgun (WGS) entry which is preliminary data.</text>
</comment>
<evidence type="ECO:0000313" key="2">
    <source>
        <dbReference type="EMBL" id="CAF4390813.1"/>
    </source>
</evidence>
<dbReference type="EMBL" id="CAJOAY010026462">
    <property type="protein sequence ID" value="CAF4390813.1"/>
    <property type="molecule type" value="Genomic_DNA"/>
</dbReference>
<feature type="compositionally biased region" description="Gly residues" evidence="1">
    <location>
        <begin position="8"/>
        <end position="18"/>
    </location>
</feature>
<gene>
    <name evidence="2" type="ORF">OKA104_LOCUS50864</name>
</gene>
<feature type="compositionally biased region" description="Low complexity" evidence="1">
    <location>
        <begin position="42"/>
        <end position="77"/>
    </location>
</feature>
<dbReference type="Proteomes" id="UP000663881">
    <property type="component" value="Unassembled WGS sequence"/>
</dbReference>
<accession>A0A820NH84</accession>
<proteinExistence type="predicted"/>
<protein>
    <submittedName>
        <fullName evidence="2">Uncharacterized protein</fullName>
    </submittedName>
</protein>
<feature type="region of interest" description="Disordered" evidence="1">
    <location>
        <begin position="1"/>
        <end position="102"/>
    </location>
</feature>
<reference evidence="2" key="1">
    <citation type="submission" date="2021-02" db="EMBL/GenBank/DDBJ databases">
        <authorList>
            <person name="Nowell W R."/>
        </authorList>
    </citation>
    <scope>NUCLEOTIDE SEQUENCE</scope>
</reference>
<dbReference type="AlphaFoldDB" id="A0A820NH84"/>
<feature type="non-terminal residue" evidence="2">
    <location>
        <position position="1"/>
    </location>
</feature>
<feature type="compositionally biased region" description="Low complexity" evidence="1">
    <location>
        <begin position="19"/>
        <end position="28"/>
    </location>
</feature>